<evidence type="ECO:0000259" key="3">
    <source>
        <dbReference type="Pfam" id="PF09186"/>
    </source>
</evidence>
<dbReference type="GO" id="GO:0006446">
    <property type="term" value="P:regulation of translational initiation"/>
    <property type="evidence" value="ECO:0007669"/>
    <property type="project" value="TreeGrafter"/>
</dbReference>
<sequence>MEFKTIKEDGMVQEEIKKSRFICHVKRVYSEEEARAFIAAIKKEHYKATHNCSAFVIGEKSDIKRTSDDGEPSGTAGVPMLGVLEKHNLTNLCVVVTRYFGGIKLGAGGLIRAYAGSVTLAIKEIGLVEIKEQAGLRLQLSYSQYQDFTNFLKVQNLEETDTIFTELVDTTIYIDKNIKEITKRNLTEFFNGKIELTDLGLREVEVHAILDKEN</sequence>
<dbReference type="Pfam" id="PF01205">
    <property type="entry name" value="Impact_N"/>
    <property type="match status" value="1"/>
</dbReference>
<dbReference type="InterPro" id="IPR015269">
    <property type="entry name" value="UPF0029_Impact_C"/>
</dbReference>
<dbReference type="SUPFAM" id="SSF54211">
    <property type="entry name" value="Ribosomal protein S5 domain 2-like"/>
    <property type="match status" value="1"/>
</dbReference>
<evidence type="ECO:0000259" key="2">
    <source>
        <dbReference type="Pfam" id="PF01205"/>
    </source>
</evidence>
<dbReference type="Gene3D" id="3.30.230.30">
    <property type="entry name" value="Impact, N-terminal domain"/>
    <property type="match status" value="1"/>
</dbReference>
<dbReference type="Proteomes" id="UP000183504">
    <property type="component" value="Unassembled WGS sequence"/>
</dbReference>
<dbReference type="Pfam" id="PF09186">
    <property type="entry name" value="DUF1949"/>
    <property type="match status" value="1"/>
</dbReference>
<accession>A0A0B7GMA1</accession>
<dbReference type="InterPro" id="IPR020569">
    <property type="entry name" value="UPF0029_Impact_CS"/>
</dbReference>
<dbReference type="InterPro" id="IPR020568">
    <property type="entry name" value="Ribosomal_Su5_D2-typ_SF"/>
</dbReference>
<dbReference type="GO" id="GO:0005737">
    <property type="term" value="C:cytoplasm"/>
    <property type="evidence" value="ECO:0007669"/>
    <property type="project" value="TreeGrafter"/>
</dbReference>
<dbReference type="EMBL" id="CDMW01000001">
    <property type="protein sequence ID" value="CEL90972.1"/>
    <property type="molecule type" value="Genomic_DNA"/>
</dbReference>
<evidence type="ECO:0000313" key="4">
    <source>
        <dbReference type="EMBL" id="CEL90972.1"/>
    </source>
</evidence>
<evidence type="ECO:0008006" key="6">
    <source>
        <dbReference type="Google" id="ProtNLM"/>
    </source>
</evidence>
<feature type="domain" description="Impact N-terminal" evidence="2">
    <location>
        <begin position="17"/>
        <end position="121"/>
    </location>
</feature>
<dbReference type="InterPro" id="IPR023582">
    <property type="entry name" value="Impact"/>
</dbReference>
<dbReference type="NCBIfam" id="TIGR00257">
    <property type="entry name" value="IMPACT_YIGZ"/>
    <property type="match status" value="1"/>
</dbReference>
<evidence type="ECO:0000256" key="1">
    <source>
        <dbReference type="ARBA" id="ARBA00007665"/>
    </source>
</evidence>
<dbReference type="InterPro" id="IPR036956">
    <property type="entry name" value="Impact_N_sf"/>
</dbReference>
<dbReference type="PROSITE" id="PS00910">
    <property type="entry name" value="UPF0029"/>
    <property type="match status" value="1"/>
</dbReference>
<dbReference type="RefSeq" id="WP_072074472.1">
    <property type="nucleotide sequence ID" value="NZ_CDMW01000001.1"/>
</dbReference>
<dbReference type="InterPro" id="IPR015796">
    <property type="entry name" value="Impact_YigZ-like"/>
</dbReference>
<dbReference type="PANTHER" id="PTHR16301">
    <property type="entry name" value="IMPACT-RELATED"/>
    <property type="match status" value="1"/>
</dbReference>
<dbReference type="PANTHER" id="PTHR16301:SF20">
    <property type="entry name" value="IMPACT FAMILY MEMBER YIGZ"/>
    <property type="match status" value="1"/>
</dbReference>
<gene>
    <name evidence="4" type="ORF">SSV_1686</name>
</gene>
<dbReference type="SUPFAM" id="SSF54980">
    <property type="entry name" value="EF-G C-terminal domain-like"/>
    <property type="match status" value="1"/>
</dbReference>
<comment type="similarity">
    <text evidence="1">Belongs to the IMPACT family.</text>
</comment>
<dbReference type="InterPro" id="IPR035647">
    <property type="entry name" value="EFG_III/V"/>
</dbReference>
<evidence type="ECO:0000313" key="5">
    <source>
        <dbReference type="Proteomes" id="UP000183504"/>
    </source>
</evidence>
<proteinExistence type="inferred from homology"/>
<dbReference type="AlphaFoldDB" id="A0A0B7GMA1"/>
<reference evidence="4 5" key="1">
    <citation type="submission" date="2015-01" db="EMBL/GenBank/DDBJ databases">
        <authorList>
            <person name="Pelicic Vladimir"/>
        </authorList>
    </citation>
    <scope>NUCLEOTIDE SEQUENCE [LARGE SCALE GENOMIC DNA]</scope>
    <source>
        <strain evidence="4 5">2908</strain>
    </source>
</reference>
<name>A0A0B7GMA1_STRSA</name>
<feature type="domain" description="UPF0029" evidence="3">
    <location>
        <begin position="138"/>
        <end position="193"/>
    </location>
</feature>
<dbReference type="InterPro" id="IPR001498">
    <property type="entry name" value="Impact_N"/>
</dbReference>
<organism evidence="4 5">
    <name type="scientific">Streptococcus sanguinis</name>
    <dbReference type="NCBI Taxonomy" id="1305"/>
    <lineage>
        <taxon>Bacteria</taxon>
        <taxon>Bacillati</taxon>
        <taxon>Bacillota</taxon>
        <taxon>Bacilli</taxon>
        <taxon>Lactobacillales</taxon>
        <taxon>Streptococcaceae</taxon>
        <taxon>Streptococcus</taxon>
    </lineage>
</organism>
<protein>
    <recommendedName>
        <fullName evidence="6">Xaa-Pro dipeptidase</fullName>
    </recommendedName>
</protein>